<dbReference type="Proteomes" id="UP001530400">
    <property type="component" value="Unassembled WGS sequence"/>
</dbReference>
<keyword evidence="2" id="KW-1185">Reference proteome</keyword>
<protein>
    <recommendedName>
        <fullName evidence="3">CENP-V/GFA domain-containing protein</fullName>
    </recommendedName>
</protein>
<sequence>MIYPQLVFKCKCGTAQAEIKGKLYAESNCHCHSCVASAKFVESKPNFDGYSALSNGNGGFAYVLVKGKDINFTSDIVSEEAHKNIDYVKVGEKGKLARSYCKRCHTVLGIFEKNFAFLNRNCLFDHGGDPFKPSAPVINIMKKHAFDPDSVPEPAAATFPFFGALSLMPIMWGFGGKVAPKDSAIYAGKDLSKVEVVPITWES</sequence>
<organism evidence="1 2">
    <name type="scientific">Cyclotella atomus</name>
    <dbReference type="NCBI Taxonomy" id="382360"/>
    <lineage>
        <taxon>Eukaryota</taxon>
        <taxon>Sar</taxon>
        <taxon>Stramenopiles</taxon>
        <taxon>Ochrophyta</taxon>
        <taxon>Bacillariophyta</taxon>
        <taxon>Coscinodiscophyceae</taxon>
        <taxon>Thalassiosirophycidae</taxon>
        <taxon>Stephanodiscales</taxon>
        <taxon>Stephanodiscaceae</taxon>
        <taxon>Cyclotella</taxon>
    </lineage>
</organism>
<accession>A0ABD3PJM8</accession>
<evidence type="ECO:0000313" key="1">
    <source>
        <dbReference type="EMBL" id="KAL3788440.1"/>
    </source>
</evidence>
<name>A0ABD3PJM8_9STRA</name>
<evidence type="ECO:0000313" key="2">
    <source>
        <dbReference type="Proteomes" id="UP001530400"/>
    </source>
</evidence>
<comment type="caution">
    <text evidence="1">The sequence shown here is derived from an EMBL/GenBank/DDBJ whole genome shotgun (WGS) entry which is preliminary data.</text>
</comment>
<dbReference type="EMBL" id="JALLPJ020000565">
    <property type="protein sequence ID" value="KAL3788440.1"/>
    <property type="molecule type" value="Genomic_DNA"/>
</dbReference>
<reference evidence="1 2" key="1">
    <citation type="submission" date="2024-10" db="EMBL/GenBank/DDBJ databases">
        <title>Updated reference genomes for cyclostephanoid diatoms.</title>
        <authorList>
            <person name="Roberts W.R."/>
            <person name="Alverson A.J."/>
        </authorList>
    </citation>
    <scope>NUCLEOTIDE SEQUENCE [LARGE SCALE GENOMIC DNA]</scope>
    <source>
        <strain evidence="1 2">AJA010-31</strain>
    </source>
</reference>
<dbReference type="AlphaFoldDB" id="A0ABD3PJM8"/>
<evidence type="ECO:0008006" key="3">
    <source>
        <dbReference type="Google" id="ProtNLM"/>
    </source>
</evidence>
<proteinExistence type="predicted"/>
<gene>
    <name evidence="1" type="ORF">ACHAWO_007395</name>
</gene>